<name>A0A4R2IPD3_9ACTN</name>
<keyword evidence="2" id="KW-0812">Transmembrane</keyword>
<accession>A0A4R2IPD3</accession>
<comment type="caution">
    <text evidence="3">The sequence shown here is derived from an EMBL/GenBank/DDBJ whole genome shotgun (WGS) entry which is preliminary data.</text>
</comment>
<gene>
    <name evidence="3" type="ORF">EV646_10626</name>
</gene>
<feature type="transmembrane region" description="Helical" evidence="2">
    <location>
        <begin position="99"/>
        <end position="123"/>
    </location>
</feature>
<reference evidence="3 4" key="1">
    <citation type="journal article" date="2015" name="Stand. Genomic Sci.">
        <title>Genomic Encyclopedia of Bacterial and Archaeal Type Strains, Phase III: the genomes of soil and plant-associated and newly described type strains.</title>
        <authorList>
            <person name="Whitman W.B."/>
            <person name="Woyke T."/>
            <person name="Klenk H.P."/>
            <person name="Zhou Y."/>
            <person name="Lilburn T.G."/>
            <person name="Beck B.J."/>
            <person name="De Vos P."/>
            <person name="Vandamme P."/>
            <person name="Eisen J.A."/>
            <person name="Garrity G."/>
            <person name="Hugenholtz P."/>
            <person name="Kyrpides N.C."/>
        </authorList>
    </citation>
    <scope>NUCLEOTIDE SEQUENCE [LARGE SCALE GENOMIC DNA]</scope>
    <source>
        <strain evidence="3 4">VKM Ac-2541</strain>
    </source>
</reference>
<dbReference type="OrthoDB" id="5146906at2"/>
<dbReference type="Proteomes" id="UP000295573">
    <property type="component" value="Unassembled WGS sequence"/>
</dbReference>
<feature type="coiled-coil region" evidence="1">
    <location>
        <begin position="142"/>
        <end position="169"/>
    </location>
</feature>
<dbReference type="RefSeq" id="WP_132149932.1">
    <property type="nucleotide sequence ID" value="NZ_SLWR01000006.1"/>
</dbReference>
<dbReference type="AlphaFoldDB" id="A0A4R2IPD3"/>
<keyword evidence="2" id="KW-1133">Transmembrane helix</keyword>
<protein>
    <submittedName>
        <fullName evidence="3">Type VI secretion system protein ImpK</fullName>
    </submittedName>
</protein>
<keyword evidence="2" id="KW-0472">Membrane</keyword>
<proteinExistence type="predicted"/>
<evidence type="ECO:0000313" key="4">
    <source>
        <dbReference type="Proteomes" id="UP000295573"/>
    </source>
</evidence>
<evidence type="ECO:0000256" key="1">
    <source>
        <dbReference type="SAM" id="Coils"/>
    </source>
</evidence>
<dbReference type="EMBL" id="SLWR01000006">
    <property type="protein sequence ID" value="TCO46787.1"/>
    <property type="molecule type" value="Genomic_DNA"/>
</dbReference>
<keyword evidence="1" id="KW-0175">Coiled coil</keyword>
<evidence type="ECO:0000256" key="2">
    <source>
        <dbReference type="SAM" id="Phobius"/>
    </source>
</evidence>
<evidence type="ECO:0000313" key="3">
    <source>
        <dbReference type="EMBL" id="TCO46787.1"/>
    </source>
</evidence>
<dbReference type="Gene3D" id="3.30.1330.60">
    <property type="entry name" value="OmpA-like domain"/>
    <property type="match status" value="1"/>
</dbReference>
<dbReference type="InterPro" id="IPR036737">
    <property type="entry name" value="OmpA-like_sf"/>
</dbReference>
<sequence>MNAVDELRGELAVAAAAAAARGGDLERAAELLAETGGVAGWDLLARVEAQLGRWEEADACWARVQELEPDHVGAARGRKVVAGIVAGRRRARPLAQPPLLAAAALVVTGAVVAGAVVGVAAVVDDRVVAASPSVSPSADPRLAEQKRRADELQRQLDEQAAARRAAAARLNQQLDALTASVRVPGVIVSRQGGSVRVLFQRGLFSRGTSLTPDGLESLASVSTTLPRSGATITIVGHSVPTNGSERGGSGTALARARVAAQELSEVTGLPLTSFTLTTADQSAGPFREPARNRTISLVLTPVG</sequence>
<organism evidence="3 4">
    <name type="scientific">Kribbella antiqua</name>
    <dbReference type="NCBI Taxonomy" id="2512217"/>
    <lineage>
        <taxon>Bacteria</taxon>
        <taxon>Bacillati</taxon>
        <taxon>Actinomycetota</taxon>
        <taxon>Actinomycetes</taxon>
        <taxon>Propionibacteriales</taxon>
        <taxon>Kribbellaceae</taxon>
        <taxon>Kribbella</taxon>
    </lineage>
</organism>
<keyword evidence="4" id="KW-1185">Reference proteome</keyword>